<gene>
    <name evidence="1" type="ORF">OIK44_23630</name>
</gene>
<accession>A0ABT5K718</accession>
<dbReference type="PROSITE" id="PS51257">
    <property type="entry name" value="PROKAR_LIPOPROTEIN"/>
    <property type="match status" value="1"/>
</dbReference>
<evidence type="ECO:0000313" key="2">
    <source>
        <dbReference type="Proteomes" id="UP001221208"/>
    </source>
</evidence>
<dbReference type="EMBL" id="JAQQXR010000015">
    <property type="protein sequence ID" value="MDC8760581.1"/>
    <property type="molecule type" value="Genomic_DNA"/>
</dbReference>
<evidence type="ECO:0000313" key="1">
    <source>
        <dbReference type="EMBL" id="MDC8760581.1"/>
    </source>
</evidence>
<reference evidence="1 2" key="1">
    <citation type="submission" date="2022-10" db="EMBL/GenBank/DDBJ databases">
        <title>Janthinobacterium sp. hw3 Genome sequencing.</title>
        <authorList>
            <person name="Park S."/>
        </authorList>
    </citation>
    <scope>NUCLEOTIDE SEQUENCE [LARGE SCALE GENOMIC DNA]</scope>
    <source>
        <strain evidence="2">hw3</strain>
    </source>
</reference>
<protein>
    <recommendedName>
        <fullName evidence="3">Transmembrane protein</fullName>
    </recommendedName>
</protein>
<evidence type="ECO:0008006" key="3">
    <source>
        <dbReference type="Google" id="ProtNLM"/>
    </source>
</evidence>
<proteinExistence type="predicted"/>
<organism evidence="1 2">
    <name type="scientific">Janthinobacterium fluminis</name>
    <dbReference type="NCBI Taxonomy" id="2987524"/>
    <lineage>
        <taxon>Bacteria</taxon>
        <taxon>Pseudomonadati</taxon>
        <taxon>Pseudomonadota</taxon>
        <taxon>Betaproteobacteria</taxon>
        <taxon>Burkholderiales</taxon>
        <taxon>Oxalobacteraceae</taxon>
        <taxon>Janthinobacterium</taxon>
    </lineage>
</organism>
<sequence length="181" mass="19304">MLNKSIPTILGTLAAACVFSACSPKFDWRDYRSPDAPYTALFPGKPASFTRAVDLDGVKVDMTMTAAEIDGTMFAVGSAEMADAAKAQAALRAMKTALVKNISGTVKNEKDASTATSNGSTSSQKASIEIEANGTQNGTPMLLVGRFVAQDKRIYQIIVLGKEKHVNRDSIDMFMSSVKLN</sequence>
<dbReference type="Proteomes" id="UP001221208">
    <property type="component" value="Unassembled WGS sequence"/>
</dbReference>
<name>A0ABT5K718_9BURK</name>
<dbReference type="RefSeq" id="WP_273674446.1">
    <property type="nucleotide sequence ID" value="NZ_JAQQXR010000015.1"/>
</dbReference>
<comment type="caution">
    <text evidence="1">The sequence shown here is derived from an EMBL/GenBank/DDBJ whole genome shotgun (WGS) entry which is preliminary data.</text>
</comment>
<keyword evidence="2" id="KW-1185">Reference proteome</keyword>